<dbReference type="EMBL" id="JBANQN010000002">
    <property type="protein sequence ID" value="KAK6796223.1"/>
    <property type="molecule type" value="Genomic_DNA"/>
</dbReference>
<name>A0AAN8U4D8_SOLBU</name>
<sequence>MSQMDLNSNHSALLRVASNNTIFQPLFGPFLDTVPVLDFLGRQLKDGNDDDNLKVSSTPLDVFIKGIANNDIKQGI</sequence>
<dbReference type="Proteomes" id="UP001371456">
    <property type="component" value="Unassembled WGS sequence"/>
</dbReference>
<evidence type="ECO:0000313" key="1">
    <source>
        <dbReference type="EMBL" id="KAK6796223.1"/>
    </source>
</evidence>
<reference evidence="1 2" key="1">
    <citation type="submission" date="2024-02" db="EMBL/GenBank/DDBJ databases">
        <title>de novo genome assembly of Solanum bulbocastanum strain 11H21.</title>
        <authorList>
            <person name="Hosaka A.J."/>
        </authorList>
    </citation>
    <scope>NUCLEOTIDE SEQUENCE [LARGE SCALE GENOMIC DNA]</scope>
    <source>
        <tissue evidence="1">Young leaves</tissue>
    </source>
</reference>
<keyword evidence="2" id="KW-1185">Reference proteome</keyword>
<dbReference type="AlphaFoldDB" id="A0AAN8U4D8"/>
<evidence type="ECO:0000313" key="2">
    <source>
        <dbReference type="Proteomes" id="UP001371456"/>
    </source>
</evidence>
<proteinExistence type="predicted"/>
<protein>
    <submittedName>
        <fullName evidence="1">Uncharacterized protein</fullName>
    </submittedName>
</protein>
<gene>
    <name evidence="1" type="ORF">RDI58_003924</name>
</gene>
<accession>A0AAN8U4D8</accession>
<comment type="caution">
    <text evidence="1">The sequence shown here is derived from an EMBL/GenBank/DDBJ whole genome shotgun (WGS) entry which is preliminary data.</text>
</comment>
<organism evidence="1 2">
    <name type="scientific">Solanum bulbocastanum</name>
    <name type="common">Wild potato</name>
    <dbReference type="NCBI Taxonomy" id="147425"/>
    <lineage>
        <taxon>Eukaryota</taxon>
        <taxon>Viridiplantae</taxon>
        <taxon>Streptophyta</taxon>
        <taxon>Embryophyta</taxon>
        <taxon>Tracheophyta</taxon>
        <taxon>Spermatophyta</taxon>
        <taxon>Magnoliopsida</taxon>
        <taxon>eudicotyledons</taxon>
        <taxon>Gunneridae</taxon>
        <taxon>Pentapetalae</taxon>
        <taxon>asterids</taxon>
        <taxon>lamiids</taxon>
        <taxon>Solanales</taxon>
        <taxon>Solanaceae</taxon>
        <taxon>Solanoideae</taxon>
        <taxon>Solaneae</taxon>
        <taxon>Solanum</taxon>
    </lineage>
</organism>